<keyword evidence="4 5" id="KW-0472">Membrane</keyword>
<keyword evidence="2 5" id="KW-0812">Transmembrane</keyword>
<dbReference type="Pfam" id="PF01740">
    <property type="entry name" value="STAS"/>
    <property type="match status" value="1"/>
</dbReference>
<organism evidence="8">
    <name type="scientific">Melampsora larici-populina (strain 98AG31 / pathotype 3-4-7)</name>
    <name type="common">Poplar leaf rust fungus</name>
    <dbReference type="NCBI Taxonomy" id="747676"/>
    <lineage>
        <taxon>Eukaryota</taxon>
        <taxon>Fungi</taxon>
        <taxon>Dikarya</taxon>
        <taxon>Basidiomycota</taxon>
        <taxon>Pucciniomycotina</taxon>
        <taxon>Pucciniomycetes</taxon>
        <taxon>Pucciniales</taxon>
        <taxon>Melampsoraceae</taxon>
        <taxon>Melampsora</taxon>
    </lineage>
</organism>
<dbReference type="Gene3D" id="3.30.750.24">
    <property type="entry name" value="STAS domain"/>
    <property type="match status" value="1"/>
</dbReference>
<dbReference type="FunCoup" id="F4RYU9">
    <property type="interactions" value="3"/>
</dbReference>
<dbReference type="VEuPathDB" id="FungiDB:MELLADRAFT_117560"/>
<dbReference type="STRING" id="747676.F4RYU9"/>
<dbReference type="GO" id="GO:0016020">
    <property type="term" value="C:membrane"/>
    <property type="evidence" value="ECO:0007669"/>
    <property type="project" value="UniProtKB-SubCell"/>
</dbReference>
<evidence type="ECO:0000256" key="5">
    <source>
        <dbReference type="SAM" id="Phobius"/>
    </source>
</evidence>
<evidence type="ECO:0000256" key="4">
    <source>
        <dbReference type="ARBA" id="ARBA00023136"/>
    </source>
</evidence>
<evidence type="ECO:0000256" key="2">
    <source>
        <dbReference type="ARBA" id="ARBA00022692"/>
    </source>
</evidence>
<dbReference type="RefSeq" id="XP_007414426.1">
    <property type="nucleotide sequence ID" value="XM_007414364.1"/>
</dbReference>
<dbReference type="PROSITE" id="PS50801">
    <property type="entry name" value="STAS"/>
    <property type="match status" value="1"/>
</dbReference>
<accession>F4RYU9</accession>
<dbReference type="Proteomes" id="UP000001072">
    <property type="component" value="Unassembled WGS sequence"/>
</dbReference>
<evidence type="ECO:0000256" key="1">
    <source>
        <dbReference type="ARBA" id="ARBA00004141"/>
    </source>
</evidence>
<evidence type="ECO:0000256" key="3">
    <source>
        <dbReference type="ARBA" id="ARBA00022989"/>
    </source>
</evidence>
<dbReference type="SUPFAM" id="SSF52091">
    <property type="entry name" value="SpoIIaa-like"/>
    <property type="match status" value="1"/>
</dbReference>
<feature type="transmembrane region" description="Helical" evidence="5">
    <location>
        <begin position="152"/>
        <end position="171"/>
    </location>
</feature>
<keyword evidence="8" id="KW-1185">Reference proteome</keyword>
<dbReference type="GO" id="GO:0055085">
    <property type="term" value="P:transmembrane transport"/>
    <property type="evidence" value="ECO:0007669"/>
    <property type="project" value="InterPro"/>
</dbReference>
<dbReference type="CDD" id="cd07042">
    <property type="entry name" value="STAS_SulP_like_sulfate_transporter"/>
    <property type="match status" value="1"/>
</dbReference>
<dbReference type="AlphaFoldDB" id="F4RYU9"/>
<feature type="transmembrane region" description="Helical" evidence="5">
    <location>
        <begin position="265"/>
        <end position="286"/>
    </location>
</feature>
<dbReference type="InParanoid" id="F4RYU9"/>
<dbReference type="InterPro" id="IPR001902">
    <property type="entry name" value="SLC26A/SulP_fam"/>
</dbReference>
<evidence type="ECO:0000313" key="8">
    <source>
        <dbReference type="Proteomes" id="UP000001072"/>
    </source>
</evidence>
<dbReference type="eggNOG" id="KOG0236">
    <property type="taxonomic scope" value="Eukaryota"/>
</dbReference>
<sequence length="669" mass="74866">MDVERTPLLTSRNSYDSRTSQRSVRVKLQSIYTRTRYYVPSLDWIPQYSSSDFFHDAMAGLTLACLLIPQSIGYATQLAGIPSINGLFSAAIPALVYPFFCTGRHVSVGPEPPLSLLVGQLINQLIHHHSSSSHAELSELERRELARSVSTLITFQTGIITFAFGLFRLGFLDAVLSKPLLRGFVTANAVVIAIEQLTSMLGLTTLLGRQKPSPPQGSTDKLFWLMHHLRFTHPLTAVISIISLIALLSIKLFKSSKLCHRRVSFFKFIPEILLVVILATILSKIFNWAEEGVEVVGPIRANEIGFGLPWKNLNRAMVKETFGTSLTICICGFVDSIVAAKSEGARFHYAVSPNRELVALGVSNLFNSVVAGNIPAFGSITRSRLNASTGARTPLASIITGLTILSATYVLLDYLSYLPKAVLATVITTMVFHFFAQLPPDLTFFWKLKAWSELGLMTFTFLMTLIFDVKTGIILSVGASLVLTVKDATAIRVRILGRNRHSRNWEPIDWRSDTLNQPVERDEEEIPGVLIVKIRESLSFANVGGLKERLRRLEMFGYQRRHPSQAREREQVQMIVFDLGDVEHIDPSALQIFRDLLLEYRTRDVEVWLCHIKPNQLDLLRLAGIVDVIGDERVLPNVNEVLKQVQKSRVGSEVNLLMRTESDDFLPRI</sequence>
<feature type="transmembrane region" description="Helical" evidence="5">
    <location>
        <begin position="417"/>
        <end position="436"/>
    </location>
</feature>
<comment type="subcellular location">
    <subcellularLocation>
        <location evidence="1">Membrane</location>
        <topology evidence="1">Multi-pass membrane protein</topology>
    </subcellularLocation>
</comment>
<dbReference type="EMBL" id="GL883131">
    <property type="protein sequence ID" value="EGG02441.1"/>
    <property type="molecule type" value="Genomic_DNA"/>
</dbReference>
<feature type="transmembrane region" description="Helical" evidence="5">
    <location>
        <begin position="231"/>
        <end position="253"/>
    </location>
</feature>
<feature type="transmembrane region" description="Helical" evidence="5">
    <location>
        <begin position="393"/>
        <end position="411"/>
    </location>
</feature>
<gene>
    <name evidence="7" type="ORF">MELLADRAFT_117560</name>
</gene>
<dbReference type="Pfam" id="PF00916">
    <property type="entry name" value="Sulfate_transp"/>
    <property type="match status" value="1"/>
</dbReference>
<keyword evidence="3 5" id="KW-1133">Transmembrane helix</keyword>
<dbReference type="PANTHER" id="PTHR11814">
    <property type="entry name" value="SULFATE TRANSPORTER"/>
    <property type="match status" value="1"/>
</dbReference>
<protein>
    <recommendedName>
        <fullName evidence="6">STAS domain-containing protein</fullName>
    </recommendedName>
</protein>
<dbReference type="InterPro" id="IPR002645">
    <property type="entry name" value="STAS_dom"/>
</dbReference>
<dbReference type="InterPro" id="IPR011547">
    <property type="entry name" value="SLC26A/SulP_dom"/>
</dbReference>
<dbReference type="GeneID" id="18926044"/>
<name>F4RYU9_MELLP</name>
<proteinExistence type="predicted"/>
<evidence type="ECO:0000313" key="7">
    <source>
        <dbReference type="EMBL" id="EGG02441.1"/>
    </source>
</evidence>
<reference evidence="8" key="1">
    <citation type="journal article" date="2011" name="Proc. Natl. Acad. Sci. U.S.A.">
        <title>Obligate biotrophy features unraveled by the genomic analysis of rust fungi.</title>
        <authorList>
            <person name="Duplessis S."/>
            <person name="Cuomo C.A."/>
            <person name="Lin Y.-C."/>
            <person name="Aerts A."/>
            <person name="Tisserant E."/>
            <person name="Veneault-Fourrey C."/>
            <person name="Joly D.L."/>
            <person name="Hacquard S."/>
            <person name="Amselem J."/>
            <person name="Cantarel B.L."/>
            <person name="Chiu R."/>
            <person name="Coutinho P.M."/>
            <person name="Feau N."/>
            <person name="Field M."/>
            <person name="Frey P."/>
            <person name="Gelhaye E."/>
            <person name="Goldberg J."/>
            <person name="Grabherr M.G."/>
            <person name="Kodira C.D."/>
            <person name="Kohler A."/>
            <person name="Kuees U."/>
            <person name="Lindquist E.A."/>
            <person name="Lucas S.M."/>
            <person name="Mago R."/>
            <person name="Mauceli E."/>
            <person name="Morin E."/>
            <person name="Murat C."/>
            <person name="Pangilinan J.L."/>
            <person name="Park R."/>
            <person name="Pearson M."/>
            <person name="Quesneville H."/>
            <person name="Rouhier N."/>
            <person name="Sakthikumar S."/>
            <person name="Salamov A.A."/>
            <person name="Schmutz J."/>
            <person name="Selles B."/>
            <person name="Shapiro H."/>
            <person name="Tanguay P."/>
            <person name="Tuskan G.A."/>
            <person name="Henrissat B."/>
            <person name="Van de Peer Y."/>
            <person name="Rouze P."/>
            <person name="Ellis J.G."/>
            <person name="Dodds P.N."/>
            <person name="Schein J.E."/>
            <person name="Zhong S."/>
            <person name="Hamelin R.C."/>
            <person name="Grigoriev I.V."/>
            <person name="Szabo L.J."/>
            <person name="Martin F."/>
        </authorList>
    </citation>
    <scope>NUCLEOTIDE SEQUENCE [LARGE SCALE GENOMIC DNA]</scope>
    <source>
        <strain evidence="8">98AG31 / pathotype 3-4-7</strain>
    </source>
</reference>
<dbReference type="KEGG" id="mlr:MELLADRAFT_117560"/>
<feature type="transmembrane region" description="Helical" evidence="5">
    <location>
        <begin position="357"/>
        <end position="381"/>
    </location>
</feature>
<dbReference type="OrthoDB" id="427213at2759"/>
<dbReference type="InterPro" id="IPR036513">
    <property type="entry name" value="STAS_dom_sf"/>
</dbReference>
<dbReference type="HOGENOM" id="CLU_003182_10_2_1"/>
<feature type="domain" description="STAS" evidence="6">
    <location>
        <begin position="519"/>
        <end position="645"/>
    </location>
</feature>
<evidence type="ECO:0000259" key="6">
    <source>
        <dbReference type="PROSITE" id="PS50801"/>
    </source>
</evidence>